<feature type="compositionally biased region" description="Low complexity" evidence="1">
    <location>
        <begin position="82"/>
        <end position="92"/>
    </location>
</feature>
<feature type="compositionally biased region" description="Basic residues" evidence="1">
    <location>
        <begin position="72"/>
        <end position="81"/>
    </location>
</feature>
<evidence type="ECO:0000313" key="2">
    <source>
        <dbReference type="EMBL" id="MPL89810.1"/>
    </source>
</evidence>
<accession>A0A644VEU7</accession>
<organism evidence="2">
    <name type="scientific">bioreactor metagenome</name>
    <dbReference type="NCBI Taxonomy" id="1076179"/>
    <lineage>
        <taxon>unclassified sequences</taxon>
        <taxon>metagenomes</taxon>
        <taxon>ecological metagenomes</taxon>
    </lineage>
</organism>
<reference evidence="2" key="1">
    <citation type="submission" date="2019-08" db="EMBL/GenBank/DDBJ databases">
        <authorList>
            <person name="Kucharzyk K."/>
            <person name="Murdoch R.W."/>
            <person name="Higgins S."/>
            <person name="Loffler F."/>
        </authorList>
    </citation>
    <scope>NUCLEOTIDE SEQUENCE</scope>
</reference>
<comment type="caution">
    <text evidence="2">The sequence shown here is derived from an EMBL/GenBank/DDBJ whole genome shotgun (WGS) entry which is preliminary data.</text>
</comment>
<protein>
    <recommendedName>
        <fullName evidence="3">DUF5350 family protein</fullName>
    </recommendedName>
</protein>
<gene>
    <name evidence="2" type="ORF">SDC9_35852</name>
</gene>
<evidence type="ECO:0000256" key="1">
    <source>
        <dbReference type="SAM" id="MobiDB-lite"/>
    </source>
</evidence>
<dbReference type="AlphaFoldDB" id="A0A644VEU7"/>
<feature type="region of interest" description="Disordered" evidence="1">
    <location>
        <begin position="49"/>
        <end position="92"/>
    </location>
</feature>
<dbReference type="InterPro" id="IPR035258">
    <property type="entry name" value="DUF5350"/>
</dbReference>
<name>A0A644VEU7_9ZZZZ</name>
<dbReference type="Pfam" id="PF17299">
    <property type="entry name" value="DUF5350"/>
    <property type="match status" value="1"/>
</dbReference>
<proteinExistence type="predicted"/>
<sequence>MGKTGSINWHQVKGVNGQIRLVPQKEGEVKKPGPNQRFKRASIVSKIESRMANNPQQGRGRGRGPKIADQRIRRRIRRSKKSMMGAKAKAKR</sequence>
<evidence type="ECO:0008006" key="3">
    <source>
        <dbReference type="Google" id="ProtNLM"/>
    </source>
</evidence>
<dbReference type="EMBL" id="VSSQ01000288">
    <property type="protein sequence ID" value="MPL89810.1"/>
    <property type="molecule type" value="Genomic_DNA"/>
</dbReference>